<protein>
    <submittedName>
        <fullName evidence="1">Uncharacterized protein</fullName>
    </submittedName>
</protein>
<organism evidence="1 2">
    <name type="scientific">Blattamonas nauphoetae</name>
    <dbReference type="NCBI Taxonomy" id="2049346"/>
    <lineage>
        <taxon>Eukaryota</taxon>
        <taxon>Metamonada</taxon>
        <taxon>Preaxostyla</taxon>
        <taxon>Oxymonadida</taxon>
        <taxon>Blattamonas</taxon>
    </lineage>
</organism>
<evidence type="ECO:0000313" key="1">
    <source>
        <dbReference type="EMBL" id="KAK2946135.1"/>
    </source>
</evidence>
<proteinExistence type="predicted"/>
<comment type="caution">
    <text evidence="1">The sequence shown here is derived from an EMBL/GenBank/DDBJ whole genome shotgun (WGS) entry which is preliminary data.</text>
</comment>
<sequence>MNCAMSLINSGALDPHVIAPLLVPFVSAYDLSLATKAVDTFRLLEKRTHFTQNKIELSSRVSRLVEILADAWLCEVVNFAKSGLKLDEFSSEWRKQITPDQCDSTIATRLQRLLSLLSSLLEPVERKECDEVGILSSLHSLSASTKIRFVELSLKITVSTISEKDHLIQHLSVSRDIVWRCHTLLVRLGMTNLIDAYRTVIHTLKHLIKSDASETSLEQLVAFYAERLVDGIDKNPKESWMLISRLSDWSQHHNTFVNGGAVWRRMVEKVKEEGIEDQLPLTFTIRSKELMTWLGWNCFDVNWIYTARHGVLIQL</sequence>
<evidence type="ECO:0000313" key="2">
    <source>
        <dbReference type="Proteomes" id="UP001281761"/>
    </source>
</evidence>
<reference evidence="1 2" key="1">
    <citation type="journal article" date="2022" name="bioRxiv">
        <title>Genomics of Preaxostyla Flagellates Illuminates Evolutionary Transitions and the Path Towards Mitochondrial Loss.</title>
        <authorList>
            <person name="Novak L.V.F."/>
            <person name="Treitli S.C."/>
            <person name="Pyrih J."/>
            <person name="Halakuc P."/>
            <person name="Pipaliya S.V."/>
            <person name="Vacek V."/>
            <person name="Brzon O."/>
            <person name="Soukal P."/>
            <person name="Eme L."/>
            <person name="Dacks J.B."/>
            <person name="Karnkowska A."/>
            <person name="Elias M."/>
            <person name="Hampl V."/>
        </authorList>
    </citation>
    <scope>NUCLEOTIDE SEQUENCE [LARGE SCALE GENOMIC DNA]</scope>
    <source>
        <strain evidence="1">NAU3</strain>
        <tissue evidence="1">Gut</tissue>
    </source>
</reference>
<dbReference type="Proteomes" id="UP001281761">
    <property type="component" value="Unassembled WGS sequence"/>
</dbReference>
<gene>
    <name evidence="1" type="ORF">BLNAU_18927</name>
</gene>
<keyword evidence="2" id="KW-1185">Reference proteome</keyword>
<accession>A0ABQ9X735</accession>
<dbReference type="EMBL" id="JARBJD010000236">
    <property type="protein sequence ID" value="KAK2946135.1"/>
    <property type="molecule type" value="Genomic_DNA"/>
</dbReference>
<name>A0ABQ9X735_9EUKA</name>